<name>A0A0R2MSL3_9LACO</name>
<dbReference type="Proteomes" id="UP000050969">
    <property type="component" value="Unassembled WGS sequence"/>
</dbReference>
<evidence type="ECO:0000313" key="3">
    <source>
        <dbReference type="Proteomes" id="UP000050969"/>
    </source>
</evidence>
<feature type="domain" description="IrrE N-terminal-like" evidence="1">
    <location>
        <begin position="3"/>
        <end position="62"/>
    </location>
</feature>
<sequence length="94" mass="10908">MSIINLNENMNEQETNDVLAHEIGHSLLTRDTSTNYFYKNASKAHIGSSEYVANSFMFQFIFGDRGDINPFNRLKIIEDHGLPTWMTEYFDIIN</sequence>
<evidence type="ECO:0000259" key="1">
    <source>
        <dbReference type="Pfam" id="PF06114"/>
    </source>
</evidence>
<gene>
    <name evidence="2" type="ORF">IV56_GL002149</name>
</gene>
<comment type="caution">
    <text evidence="2">The sequence shown here is derived from an EMBL/GenBank/DDBJ whole genome shotgun (WGS) entry which is preliminary data.</text>
</comment>
<reference evidence="2 3" key="1">
    <citation type="journal article" date="2015" name="Genome Announc.">
        <title>Expanding the biotechnology potential of lactobacilli through comparative genomics of 213 strains and associated genera.</title>
        <authorList>
            <person name="Sun Z."/>
            <person name="Harris H.M."/>
            <person name="McCann A."/>
            <person name="Guo C."/>
            <person name="Argimon S."/>
            <person name="Zhang W."/>
            <person name="Yang X."/>
            <person name="Jeffery I.B."/>
            <person name="Cooney J.C."/>
            <person name="Kagawa T.F."/>
            <person name="Liu W."/>
            <person name="Song Y."/>
            <person name="Salvetti E."/>
            <person name="Wrobel A."/>
            <person name="Rasinkangas P."/>
            <person name="Parkhill J."/>
            <person name="Rea M.C."/>
            <person name="O'Sullivan O."/>
            <person name="Ritari J."/>
            <person name="Douillard F.P."/>
            <person name="Paul Ross R."/>
            <person name="Yang R."/>
            <person name="Briner A.E."/>
            <person name="Felis G.E."/>
            <person name="de Vos W.M."/>
            <person name="Barrangou R."/>
            <person name="Klaenhammer T.R."/>
            <person name="Caufield P.W."/>
            <person name="Cui Y."/>
            <person name="Zhang H."/>
            <person name="O'Toole P.W."/>
        </authorList>
    </citation>
    <scope>NUCLEOTIDE SEQUENCE [LARGE SCALE GENOMIC DNA]</scope>
    <source>
        <strain evidence="2 3">DSM 24301</strain>
    </source>
</reference>
<dbReference type="EMBL" id="JQCE01000060">
    <property type="protein sequence ID" value="KRO15788.1"/>
    <property type="molecule type" value="Genomic_DNA"/>
</dbReference>
<proteinExistence type="predicted"/>
<keyword evidence="3" id="KW-1185">Reference proteome</keyword>
<dbReference type="PATRIC" id="fig|1293598.4.peg.2249"/>
<accession>A0A0R2MSL3</accession>
<dbReference type="AlphaFoldDB" id="A0A0R2MSL3"/>
<dbReference type="InterPro" id="IPR010359">
    <property type="entry name" value="IrrE_HExxH"/>
</dbReference>
<dbReference type="STRING" id="1293598.IV56_GL002149"/>
<dbReference type="Pfam" id="PF06114">
    <property type="entry name" value="Peptidase_M78"/>
    <property type="match status" value="1"/>
</dbReference>
<protein>
    <recommendedName>
        <fullName evidence="1">IrrE N-terminal-like domain-containing protein</fullName>
    </recommendedName>
</protein>
<evidence type="ECO:0000313" key="2">
    <source>
        <dbReference type="EMBL" id="KRO15788.1"/>
    </source>
</evidence>
<organism evidence="2 3">
    <name type="scientific">Lacticaseibacillus saniviri JCM 17471 = DSM 24301</name>
    <dbReference type="NCBI Taxonomy" id="1293598"/>
    <lineage>
        <taxon>Bacteria</taxon>
        <taxon>Bacillati</taxon>
        <taxon>Bacillota</taxon>
        <taxon>Bacilli</taxon>
        <taxon>Lactobacillales</taxon>
        <taxon>Lactobacillaceae</taxon>
        <taxon>Lacticaseibacillus</taxon>
    </lineage>
</organism>